<evidence type="ECO:0000313" key="1">
    <source>
        <dbReference type="EMBL" id="KAJ8131581.1"/>
    </source>
</evidence>
<proteinExistence type="predicted"/>
<reference evidence="1" key="1">
    <citation type="submission" date="2022-12" db="EMBL/GenBank/DDBJ databases">
        <title>Genome Sequence of Lasiodiplodia mahajangana.</title>
        <authorList>
            <person name="Buettner E."/>
        </authorList>
    </citation>
    <scope>NUCLEOTIDE SEQUENCE</scope>
    <source>
        <strain evidence="1">VT137</strain>
    </source>
</reference>
<comment type="caution">
    <text evidence="1">The sequence shown here is derived from an EMBL/GenBank/DDBJ whole genome shotgun (WGS) entry which is preliminary data.</text>
</comment>
<protein>
    <submittedName>
        <fullName evidence="1">Uncharacterized protein</fullName>
    </submittedName>
</protein>
<dbReference type="Proteomes" id="UP001153332">
    <property type="component" value="Unassembled WGS sequence"/>
</dbReference>
<name>A0ACC2JVZ3_9PEZI</name>
<keyword evidence="2" id="KW-1185">Reference proteome</keyword>
<gene>
    <name evidence="1" type="ORF">O1611_g2047</name>
</gene>
<evidence type="ECO:0000313" key="2">
    <source>
        <dbReference type="Proteomes" id="UP001153332"/>
    </source>
</evidence>
<organism evidence="1 2">
    <name type="scientific">Lasiodiplodia mahajangana</name>
    <dbReference type="NCBI Taxonomy" id="1108764"/>
    <lineage>
        <taxon>Eukaryota</taxon>
        <taxon>Fungi</taxon>
        <taxon>Dikarya</taxon>
        <taxon>Ascomycota</taxon>
        <taxon>Pezizomycotina</taxon>
        <taxon>Dothideomycetes</taxon>
        <taxon>Dothideomycetes incertae sedis</taxon>
        <taxon>Botryosphaeriales</taxon>
        <taxon>Botryosphaeriaceae</taxon>
        <taxon>Lasiodiplodia</taxon>
    </lineage>
</organism>
<sequence length="327" mass="35809">MSYETFPGEKVTDHMLSEFAELFSENYGVWGKESPSPGKRISLSARRLRAQLLPDGAASSFSRLIVDGGICVGYAFACRWSYNGVNVCWITQLVVRKDWRRRGVATKLVNAVREPTDDVFCIASSHPAACLAAARAFGTAIENVSLDFIVKSSNRIMKASPITYIRDAEPQGSIFNAQDSTGLVSGVDTKFLVDHDETLEVLNEVRKKRDWPLGELPEGHEYLLVSVTAHNTLDATAIVVHAVGTFLGVDRHVDNGGFNNPTLHGCSGEVFEADVVGRQSRVIARAVEAGEYYDKSFFELPAVRDRHASISSCSDGVIYGLRALGLY</sequence>
<accession>A0ACC2JVZ3</accession>
<dbReference type="EMBL" id="JAPUUL010000265">
    <property type="protein sequence ID" value="KAJ8131581.1"/>
    <property type="molecule type" value="Genomic_DNA"/>
</dbReference>